<evidence type="ECO:0000256" key="1">
    <source>
        <dbReference type="ARBA" id="ARBA00004651"/>
    </source>
</evidence>
<keyword evidence="3" id="KW-0813">Transport</keyword>
<evidence type="ECO:0000256" key="7">
    <source>
        <dbReference type="ARBA" id="ARBA00023136"/>
    </source>
</evidence>
<keyword evidence="10" id="KW-1185">Reference proteome</keyword>
<proteinExistence type="inferred from homology"/>
<dbReference type="AlphaFoldDB" id="A0A1W6N0N3"/>
<evidence type="ECO:0000256" key="5">
    <source>
        <dbReference type="ARBA" id="ARBA00022692"/>
    </source>
</evidence>
<feature type="transmembrane region" description="Helical" evidence="8">
    <location>
        <begin position="265"/>
        <end position="291"/>
    </location>
</feature>
<comment type="subcellular location">
    <subcellularLocation>
        <location evidence="1">Cell membrane</location>
        <topology evidence="1">Multi-pass membrane protein</topology>
    </subcellularLocation>
</comment>
<dbReference type="PANTHER" id="PTHR21716">
    <property type="entry name" value="TRANSMEMBRANE PROTEIN"/>
    <property type="match status" value="1"/>
</dbReference>
<dbReference type="InterPro" id="IPR002549">
    <property type="entry name" value="AI-2E-like"/>
</dbReference>
<evidence type="ECO:0000313" key="9">
    <source>
        <dbReference type="EMBL" id="ARN83373.1"/>
    </source>
</evidence>
<evidence type="ECO:0000256" key="4">
    <source>
        <dbReference type="ARBA" id="ARBA00022475"/>
    </source>
</evidence>
<comment type="similarity">
    <text evidence="2">Belongs to the autoinducer-2 exporter (AI-2E) (TC 2.A.86) family.</text>
</comment>
<evidence type="ECO:0000256" key="6">
    <source>
        <dbReference type="ARBA" id="ARBA00022989"/>
    </source>
</evidence>
<feature type="transmembrane region" description="Helical" evidence="8">
    <location>
        <begin position="298"/>
        <end position="320"/>
    </location>
</feature>
<feature type="transmembrane region" description="Helical" evidence="8">
    <location>
        <begin position="175"/>
        <end position="200"/>
    </location>
</feature>
<evidence type="ECO:0000256" key="3">
    <source>
        <dbReference type="ARBA" id="ARBA00022448"/>
    </source>
</evidence>
<feature type="transmembrane region" description="Helical" evidence="8">
    <location>
        <begin position="67"/>
        <end position="89"/>
    </location>
</feature>
<dbReference type="Pfam" id="PF01594">
    <property type="entry name" value="AI-2E_transport"/>
    <property type="match status" value="1"/>
</dbReference>
<name>A0A1W6N0N3_9HYPH</name>
<reference evidence="9 10" key="1">
    <citation type="submission" date="2017-02" db="EMBL/GenBank/DDBJ databases">
        <authorList>
            <person name="Peterson S.W."/>
        </authorList>
    </citation>
    <scope>NUCLEOTIDE SEQUENCE [LARGE SCALE GENOMIC DNA]</scope>
    <source>
        <strain evidence="9 10">S285</strain>
    </source>
</reference>
<dbReference type="KEGG" id="mbry:B1812_04370"/>
<keyword evidence="4" id="KW-1003">Cell membrane</keyword>
<evidence type="ECO:0000256" key="2">
    <source>
        <dbReference type="ARBA" id="ARBA00009773"/>
    </source>
</evidence>
<evidence type="ECO:0000313" key="10">
    <source>
        <dbReference type="Proteomes" id="UP000193978"/>
    </source>
</evidence>
<keyword evidence="5 8" id="KW-0812">Transmembrane</keyword>
<accession>A0A1W6N0N3</accession>
<dbReference type="EMBL" id="CP019948">
    <property type="protein sequence ID" value="ARN83373.1"/>
    <property type="molecule type" value="Genomic_DNA"/>
</dbReference>
<sequence length="632" mass="67851">MVPPKSSQSGGDVQGSPLTEVIFGFVIIACLYIGREVLVPIALAVLMSFVLAPPVRLLQGWRVPRSLAVVFVAVFAFSAIFSLGGLMVVEVNKLASDLPRYQSTLREKIQSLRGATAVTGTLERASEILQELNRELNSPKRGAPASAALTPPGGASTESIQVEIAKPTSSALQTVGAVITALVSPLATGGIVVIFVILILAQRQDLRSRLVRLAGSRDIQRTTAAFDDAAQRLSRLFLTQVALNAGFGLVVGAGLWIIGVPSAPLWGMLAMIFRFVPYIGPLISAIFPLILAAAAATGWAMVLWTAVLFLIVETIAGQIIEPLAYGHSSGLSPIAVVTSATFWTWLWGPIGLILATPLTICLVVLGRHVERLAFLTVMLGDQPALMPAELLYQRMLARDPVEASEQARMFLKERSLLAYYEEVLLEGLKLAAADAERGLLDPDRTLLIRDAVAEIVDDLSDHKGDPEPAHEAAIEARESARADKAEEAARELAQRGRTGRLALCIPGLGLIDEALALIVTQLLERSGVGARAEEFGVLSKSRVSSLDTTDVGLICLCYIETPTPAQIHYAVRRLRRRAPAAIVLIALLGRTTAIDDDEVMHALVKLDLVKASLRATVERILEIAPSFSKHED</sequence>
<feature type="transmembrane region" description="Helical" evidence="8">
    <location>
        <begin position="241"/>
        <end position="259"/>
    </location>
</feature>
<dbReference type="GO" id="GO:0005886">
    <property type="term" value="C:plasma membrane"/>
    <property type="evidence" value="ECO:0007669"/>
    <property type="project" value="UniProtKB-SubCell"/>
</dbReference>
<evidence type="ECO:0008006" key="11">
    <source>
        <dbReference type="Google" id="ProtNLM"/>
    </source>
</evidence>
<feature type="transmembrane region" description="Helical" evidence="8">
    <location>
        <begin position="22"/>
        <end position="55"/>
    </location>
</feature>
<keyword evidence="7 8" id="KW-0472">Membrane</keyword>
<evidence type="ECO:0000256" key="8">
    <source>
        <dbReference type="SAM" id="Phobius"/>
    </source>
</evidence>
<organism evidence="9 10">
    <name type="scientific">Methylocystis bryophila</name>
    <dbReference type="NCBI Taxonomy" id="655015"/>
    <lineage>
        <taxon>Bacteria</taxon>
        <taxon>Pseudomonadati</taxon>
        <taxon>Pseudomonadota</taxon>
        <taxon>Alphaproteobacteria</taxon>
        <taxon>Hyphomicrobiales</taxon>
        <taxon>Methylocystaceae</taxon>
        <taxon>Methylocystis</taxon>
    </lineage>
</organism>
<feature type="transmembrane region" description="Helical" evidence="8">
    <location>
        <begin position="340"/>
        <end position="365"/>
    </location>
</feature>
<dbReference type="Proteomes" id="UP000193978">
    <property type="component" value="Chromosome"/>
</dbReference>
<gene>
    <name evidence="9" type="ORF">B1812_04370</name>
</gene>
<protein>
    <recommendedName>
        <fullName evidence="11">Transporter</fullName>
    </recommendedName>
</protein>
<dbReference type="PANTHER" id="PTHR21716:SF53">
    <property type="entry name" value="PERMEASE PERM-RELATED"/>
    <property type="match status" value="1"/>
</dbReference>
<keyword evidence="6 8" id="KW-1133">Transmembrane helix</keyword>